<evidence type="ECO:0000256" key="9">
    <source>
        <dbReference type="ARBA" id="ARBA00022967"/>
    </source>
</evidence>
<feature type="domain" description="SecA family profile" evidence="16">
    <location>
        <begin position="1"/>
        <end position="616"/>
    </location>
</feature>
<gene>
    <name evidence="12 17" type="primary">secA</name>
    <name evidence="17" type="ORF">Bequi_09870</name>
</gene>
<feature type="domain" description="Helicase ATP-binding" evidence="14">
    <location>
        <begin position="87"/>
        <end position="245"/>
    </location>
</feature>
<dbReference type="InterPro" id="IPR027417">
    <property type="entry name" value="P-loop_NTPase"/>
</dbReference>
<dbReference type="InterPro" id="IPR011130">
    <property type="entry name" value="SecA_preprotein_X-link_dom"/>
</dbReference>
<reference evidence="17" key="1">
    <citation type="submission" date="2022-02" db="EMBL/GenBank/DDBJ databases">
        <authorList>
            <person name="Lee M."/>
            <person name="Kim S.-J."/>
            <person name="Jung M.-Y."/>
        </authorList>
    </citation>
    <scope>NUCLEOTIDE SEQUENCE</scope>
    <source>
        <strain evidence="17">JHP9</strain>
    </source>
</reference>
<dbReference type="EC" id="7.4.2.8" evidence="12"/>
<dbReference type="PROSITE" id="PS51192">
    <property type="entry name" value="HELICASE_ATP_BIND_1"/>
    <property type="match status" value="1"/>
</dbReference>
<dbReference type="InterPro" id="IPR011115">
    <property type="entry name" value="SecA_DEAD"/>
</dbReference>
<dbReference type="InterPro" id="IPR011116">
    <property type="entry name" value="SecA_Wing/Scaffold"/>
</dbReference>
<keyword evidence="8 12" id="KW-0653">Protein transport</keyword>
<dbReference type="InterPro" id="IPR036670">
    <property type="entry name" value="SecA_X-link_sf"/>
</dbReference>
<evidence type="ECO:0000259" key="14">
    <source>
        <dbReference type="PROSITE" id="PS51192"/>
    </source>
</evidence>
<comment type="function">
    <text evidence="12">Part of the Sec protein translocase complex. Interacts with the SecYEG preprotein conducting channel. Has a central role in coupling the hydrolysis of ATP to the transfer of proteins into and across the cell membrane, serving as an ATP-driven molecular motor driving the stepwise translocation of polypeptide chains across the membrane.</text>
</comment>
<comment type="subcellular location">
    <subcellularLocation>
        <location evidence="12">Cell membrane</location>
        <topology evidence="12">Peripheral membrane protein</topology>
        <orientation evidence="12">Cytoplasmic side</orientation>
    </subcellularLocation>
    <subcellularLocation>
        <location evidence="12">Cytoplasm</location>
    </subcellularLocation>
    <subcellularLocation>
        <location evidence="1">Membrane</location>
        <topology evidence="1">Peripheral membrane protein</topology>
    </subcellularLocation>
    <text evidence="12">Distribution is 50-50.</text>
</comment>
<protein>
    <recommendedName>
        <fullName evidence="12 13">Protein translocase subunit SecA</fullName>
        <ecNumber evidence="12">7.4.2.8</ecNumber>
    </recommendedName>
</protein>
<dbReference type="PRINTS" id="PR00906">
    <property type="entry name" value="SECA"/>
</dbReference>
<comment type="subunit">
    <text evidence="12">Monomer and homodimer. Part of the essential Sec protein translocation apparatus which comprises SecA, SecYEG and auxiliary proteins SecDF. Other proteins may also be involved.</text>
</comment>
<dbReference type="Pfam" id="PF01043">
    <property type="entry name" value="SecA_PP_bind"/>
    <property type="match status" value="1"/>
</dbReference>
<dbReference type="InterPro" id="IPR001650">
    <property type="entry name" value="Helicase_C-like"/>
</dbReference>
<comment type="caution">
    <text evidence="17">The sequence shown here is derived from an EMBL/GenBank/DDBJ whole genome shotgun (WGS) entry which is preliminary data.</text>
</comment>
<dbReference type="CDD" id="cd17928">
    <property type="entry name" value="DEXDc_SecA"/>
    <property type="match status" value="1"/>
</dbReference>
<accession>A0ABT0R189</accession>
<keyword evidence="10 12" id="KW-0811">Translocation</keyword>
<evidence type="ECO:0000256" key="13">
    <source>
        <dbReference type="RuleBase" id="RU003874"/>
    </source>
</evidence>
<dbReference type="CDD" id="cd18803">
    <property type="entry name" value="SF2_C_secA"/>
    <property type="match status" value="1"/>
</dbReference>
<dbReference type="SUPFAM" id="SSF52540">
    <property type="entry name" value="P-loop containing nucleoside triphosphate hydrolases"/>
    <property type="match status" value="2"/>
</dbReference>
<dbReference type="NCBIfam" id="NF009538">
    <property type="entry name" value="PRK12904.1"/>
    <property type="match status" value="1"/>
</dbReference>
<dbReference type="InterPro" id="IPR044722">
    <property type="entry name" value="SecA_SF2_C"/>
</dbReference>
<evidence type="ECO:0000256" key="3">
    <source>
        <dbReference type="ARBA" id="ARBA00022448"/>
    </source>
</evidence>
<evidence type="ECO:0000256" key="5">
    <source>
        <dbReference type="ARBA" id="ARBA00022490"/>
    </source>
</evidence>
<evidence type="ECO:0000256" key="1">
    <source>
        <dbReference type="ARBA" id="ARBA00004170"/>
    </source>
</evidence>
<dbReference type="InterPro" id="IPR000185">
    <property type="entry name" value="SecA"/>
</dbReference>
<evidence type="ECO:0000256" key="12">
    <source>
        <dbReference type="HAMAP-Rule" id="MF_01382"/>
    </source>
</evidence>
<name>A0ABT0R189_9MICO</name>
<comment type="catalytic activity">
    <reaction evidence="12">
        <text>ATP + H2O + cellular proteinSide 1 = ADP + phosphate + cellular proteinSide 2.</text>
        <dbReference type="EC" id="7.4.2.8"/>
    </reaction>
</comment>
<dbReference type="SMART" id="SM00958">
    <property type="entry name" value="SecA_PP_bind"/>
    <property type="match status" value="1"/>
</dbReference>
<evidence type="ECO:0000313" key="17">
    <source>
        <dbReference type="EMBL" id="MCL6423690.1"/>
    </source>
</evidence>
<evidence type="ECO:0000256" key="10">
    <source>
        <dbReference type="ARBA" id="ARBA00023010"/>
    </source>
</evidence>
<feature type="domain" description="Helicase C-terminal" evidence="15">
    <location>
        <begin position="415"/>
        <end position="642"/>
    </location>
</feature>
<keyword evidence="5 12" id="KW-0963">Cytoplasm</keyword>
<dbReference type="PANTHER" id="PTHR30612:SF0">
    <property type="entry name" value="CHLOROPLAST PROTEIN-TRANSPORTING ATPASE"/>
    <property type="match status" value="1"/>
</dbReference>
<dbReference type="Pfam" id="PF07516">
    <property type="entry name" value="SecA_SW"/>
    <property type="match status" value="1"/>
</dbReference>
<feature type="binding site" evidence="12">
    <location>
        <position position="493"/>
    </location>
    <ligand>
        <name>ATP</name>
        <dbReference type="ChEBI" id="CHEBI:30616"/>
    </ligand>
</feature>
<feature type="binding site" evidence="12">
    <location>
        <position position="85"/>
    </location>
    <ligand>
        <name>ATP</name>
        <dbReference type="ChEBI" id="CHEBI:30616"/>
    </ligand>
</feature>
<evidence type="ECO:0000256" key="11">
    <source>
        <dbReference type="ARBA" id="ARBA00023136"/>
    </source>
</evidence>
<dbReference type="SMART" id="SM00957">
    <property type="entry name" value="SecA_DEAD"/>
    <property type="match status" value="1"/>
</dbReference>
<dbReference type="PANTHER" id="PTHR30612">
    <property type="entry name" value="SECA INNER MEMBRANE COMPONENT OF SEC PROTEIN SECRETION SYSTEM"/>
    <property type="match status" value="1"/>
</dbReference>
<organism evidence="17 18">
    <name type="scientific">Brachybacterium equifaecis</name>
    <dbReference type="NCBI Taxonomy" id="2910770"/>
    <lineage>
        <taxon>Bacteria</taxon>
        <taxon>Bacillati</taxon>
        <taxon>Actinomycetota</taxon>
        <taxon>Actinomycetes</taxon>
        <taxon>Micrococcales</taxon>
        <taxon>Dermabacteraceae</taxon>
        <taxon>Brachybacterium</taxon>
    </lineage>
</organism>
<evidence type="ECO:0000256" key="7">
    <source>
        <dbReference type="ARBA" id="ARBA00022840"/>
    </source>
</evidence>
<dbReference type="Pfam" id="PF21090">
    <property type="entry name" value="P-loop_SecA"/>
    <property type="match status" value="1"/>
</dbReference>
<dbReference type="NCBIfam" id="TIGR00963">
    <property type="entry name" value="secA"/>
    <property type="match status" value="1"/>
</dbReference>
<keyword evidence="18" id="KW-1185">Reference proteome</keyword>
<keyword evidence="3 12" id="KW-0813">Transport</keyword>
<dbReference type="InterPro" id="IPR036266">
    <property type="entry name" value="SecA_Wing/Scaffold_sf"/>
</dbReference>
<dbReference type="InterPro" id="IPR020937">
    <property type="entry name" value="SecA_CS"/>
</dbReference>
<dbReference type="HAMAP" id="MF_01382">
    <property type="entry name" value="SecA"/>
    <property type="match status" value="1"/>
</dbReference>
<keyword evidence="6 12" id="KW-0547">Nucleotide-binding</keyword>
<evidence type="ECO:0000313" key="18">
    <source>
        <dbReference type="Proteomes" id="UP001203761"/>
    </source>
</evidence>
<dbReference type="SUPFAM" id="SSF81886">
    <property type="entry name" value="Helical scaffold and wing domains of SecA"/>
    <property type="match status" value="1"/>
</dbReference>
<keyword evidence="11 12" id="KW-0472">Membrane</keyword>
<evidence type="ECO:0000256" key="2">
    <source>
        <dbReference type="ARBA" id="ARBA00007650"/>
    </source>
</evidence>
<dbReference type="Gene3D" id="3.90.1440.10">
    <property type="entry name" value="SecA, preprotein cross-linking domain"/>
    <property type="match status" value="1"/>
</dbReference>
<evidence type="ECO:0000256" key="6">
    <source>
        <dbReference type="ARBA" id="ARBA00022741"/>
    </source>
</evidence>
<dbReference type="EMBL" id="JAKNCJ010000004">
    <property type="protein sequence ID" value="MCL6423690.1"/>
    <property type="molecule type" value="Genomic_DNA"/>
</dbReference>
<dbReference type="Proteomes" id="UP001203761">
    <property type="component" value="Unassembled WGS sequence"/>
</dbReference>
<sequence>MGLLNGLLRAGEGRELRDLSKFAAQVEQLDEVTASLSDEELREETTRLRALIAGGATLDSVAVEAFAAVREAAHRTLGMKAYPVQIMGGYALHRGRIADIKTGEGKSLVATLPAYLGALSGDGVHVVTVNDYLASYQADLMKRVFAALGMTTGVITSELSPTQRQRQYACDVTYGTSTQFGFDYLRDNMVSRSADRVQRGHGFAVVDEVDSILIDEARTPLLISGPASGPVSPWFRTFALLVERMRRGTHYEVDEKKRTAGLLEPGIDLVEDELGAENLYDASSAHLVGLLNNAVKAKELFTRDKDYVVARGAVDIVDQNTGRILTGRRYNDGLHQAIEAKEGVEIKPENQTMATITLQNYFKLYTRLSGMTGTAESEAAEFMGTYGIRVVPIPTNRPKQRIDQSDLIYLTERAKFEAVADDIEERHRTGQPVLVGTTSVEKSERLGRMLTERGVRHHVLNAKNHEREAAIVAMAGAKGAVTVATNMAGRGTDIMLGGNTEFMAHSVLEKRGLDPIRDAAEYESAWDELLAEAKAWVRAEREEVDALGGLYVIGTERHDSRRIDNQLRGRSGRQGDPGESRFYLSLEDDIARMFGGGGTVQAIMARSGLGEDVPLTGRLISRTIERAQSDAESRNTETRKNVLKYDDVLTKQRARIYEERRRVLDESDLSEHVHAFRERIVRTAVRAAVGRQPMEDVDLPELWNVLGSVFPLSITPQEMLEEVGGAENLTEKRLADELTSDAKLAYGRLESALGDGGMRQLERAALLASIDKHWREHLYEMDYLKEGIGLRAIAQKDPLVEYAREAKLMFDAMVEGIWEDVVASIFRSGRSRASAQAQEAAVMSTQLGRKVEVPGAVAALLTQVQTMVPVGA</sequence>
<dbReference type="Gene3D" id="3.40.50.300">
    <property type="entry name" value="P-loop containing nucleotide triphosphate hydrolases"/>
    <property type="match status" value="2"/>
</dbReference>
<keyword evidence="4 12" id="KW-1003">Cell membrane</keyword>
<feature type="binding site" evidence="12">
    <location>
        <begin position="103"/>
        <end position="107"/>
    </location>
    <ligand>
        <name>ATP</name>
        <dbReference type="ChEBI" id="CHEBI:30616"/>
    </ligand>
</feature>
<evidence type="ECO:0000256" key="8">
    <source>
        <dbReference type="ARBA" id="ARBA00022927"/>
    </source>
</evidence>
<dbReference type="RefSeq" id="WP_249737764.1">
    <property type="nucleotide sequence ID" value="NZ_JAKNCJ010000004.1"/>
</dbReference>
<keyword evidence="9 12" id="KW-1278">Translocase</keyword>
<proteinExistence type="inferred from homology"/>
<dbReference type="PROSITE" id="PS51194">
    <property type="entry name" value="HELICASE_CTER"/>
    <property type="match status" value="1"/>
</dbReference>
<dbReference type="SUPFAM" id="SSF81767">
    <property type="entry name" value="Pre-protein crosslinking domain of SecA"/>
    <property type="match status" value="1"/>
</dbReference>
<keyword evidence="7 12" id="KW-0067">ATP-binding</keyword>
<dbReference type="InterPro" id="IPR014018">
    <property type="entry name" value="SecA_motor_DEAD"/>
</dbReference>
<evidence type="ECO:0000256" key="4">
    <source>
        <dbReference type="ARBA" id="ARBA00022475"/>
    </source>
</evidence>
<dbReference type="InterPro" id="IPR014001">
    <property type="entry name" value="Helicase_ATP-bd"/>
</dbReference>
<dbReference type="Pfam" id="PF07517">
    <property type="entry name" value="SecA_DEAD"/>
    <property type="match status" value="1"/>
</dbReference>
<comment type="similarity">
    <text evidence="2 12 13">Belongs to the SecA family.</text>
</comment>
<dbReference type="PROSITE" id="PS01312">
    <property type="entry name" value="SECA"/>
    <property type="match status" value="1"/>
</dbReference>
<dbReference type="PROSITE" id="PS51196">
    <property type="entry name" value="SECA_MOTOR_DEAD"/>
    <property type="match status" value="1"/>
</dbReference>
<evidence type="ECO:0000259" key="16">
    <source>
        <dbReference type="PROSITE" id="PS51196"/>
    </source>
</evidence>
<evidence type="ECO:0000259" key="15">
    <source>
        <dbReference type="PROSITE" id="PS51194"/>
    </source>
</evidence>
<dbReference type="Gene3D" id="1.10.3060.10">
    <property type="entry name" value="Helical scaffold and wing domains of SecA"/>
    <property type="match status" value="1"/>
</dbReference>